<sequence length="220" mass="23023">MRILLALLLPLILAAAPARDWSTVATKQANGAYLIGNPAAPVKLVEYGSYTCPHCGAFSVESGPVLRGRLIRSGKVSLEYRHYVRDSADLAAALVARCAGPKGFAATSDRIFATQRDWLPRAADWSQANAERMRMYPAPARLRAEAEGAGLLAIGRTAGLTDARLDACLADEAEADRLVAMTAAAPPSVVGTPSFLLNGRAVPGASWSAIQPALAAAGAR</sequence>
<dbReference type="InterPro" id="IPR012336">
    <property type="entry name" value="Thioredoxin-like_fold"/>
</dbReference>
<dbReference type="RefSeq" id="WP_093665003.1">
    <property type="nucleotide sequence ID" value="NZ_FOCF01000003.1"/>
</dbReference>
<organism evidence="3 4">
    <name type="scientific">Sphingomonas gellani</name>
    <dbReference type="NCBI Taxonomy" id="1166340"/>
    <lineage>
        <taxon>Bacteria</taxon>
        <taxon>Pseudomonadati</taxon>
        <taxon>Pseudomonadota</taxon>
        <taxon>Alphaproteobacteria</taxon>
        <taxon>Sphingomonadales</taxon>
        <taxon>Sphingomonadaceae</taxon>
        <taxon>Sphingomonas</taxon>
    </lineage>
</organism>
<accession>A0A1H8C9N7</accession>
<evidence type="ECO:0000259" key="2">
    <source>
        <dbReference type="Pfam" id="PF13462"/>
    </source>
</evidence>
<name>A0A1H8C9N7_9SPHN</name>
<dbReference type="Gene3D" id="1.10.40.110">
    <property type="match status" value="1"/>
</dbReference>
<dbReference type="STRING" id="1166340.SAMN05192583_1486"/>
<dbReference type="Proteomes" id="UP000199206">
    <property type="component" value="Unassembled WGS sequence"/>
</dbReference>
<feature type="chain" id="PRO_5011743358" evidence="1">
    <location>
        <begin position="21"/>
        <end position="220"/>
    </location>
</feature>
<proteinExistence type="predicted"/>
<dbReference type="Gene3D" id="3.40.30.10">
    <property type="entry name" value="Glutaredoxin"/>
    <property type="match status" value="1"/>
</dbReference>
<evidence type="ECO:0000256" key="1">
    <source>
        <dbReference type="SAM" id="SignalP"/>
    </source>
</evidence>
<keyword evidence="4" id="KW-1185">Reference proteome</keyword>
<protein>
    <submittedName>
        <fullName evidence="3">Thioredoxin</fullName>
    </submittedName>
</protein>
<gene>
    <name evidence="3" type="ORF">SAMN05192583_1486</name>
</gene>
<dbReference type="Pfam" id="PF13462">
    <property type="entry name" value="Thioredoxin_4"/>
    <property type="match status" value="1"/>
</dbReference>
<evidence type="ECO:0000313" key="4">
    <source>
        <dbReference type="Proteomes" id="UP000199206"/>
    </source>
</evidence>
<dbReference type="InterPro" id="IPR036249">
    <property type="entry name" value="Thioredoxin-like_sf"/>
</dbReference>
<feature type="signal peptide" evidence="1">
    <location>
        <begin position="1"/>
        <end position="20"/>
    </location>
</feature>
<dbReference type="AlphaFoldDB" id="A0A1H8C9N7"/>
<dbReference type="OrthoDB" id="8478320at2"/>
<dbReference type="SUPFAM" id="SSF52833">
    <property type="entry name" value="Thioredoxin-like"/>
    <property type="match status" value="1"/>
</dbReference>
<dbReference type="EMBL" id="FOCF01000003">
    <property type="protein sequence ID" value="SEM90968.1"/>
    <property type="molecule type" value="Genomic_DNA"/>
</dbReference>
<evidence type="ECO:0000313" key="3">
    <source>
        <dbReference type="EMBL" id="SEM90968.1"/>
    </source>
</evidence>
<feature type="domain" description="Thioredoxin-like fold" evidence="2">
    <location>
        <begin position="32"/>
        <end position="207"/>
    </location>
</feature>
<keyword evidence="1" id="KW-0732">Signal</keyword>
<reference evidence="4" key="1">
    <citation type="submission" date="2016-10" db="EMBL/GenBank/DDBJ databases">
        <authorList>
            <person name="Varghese N."/>
            <person name="Submissions S."/>
        </authorList>
    </citation>
    <scope>NUCLEOTIDE SEQUENCE [LARGE SCALE GENOMIC DNA]</scope>
    <source>
        <strain evidence="4">S6-262</strain>
    </source>
</reference>